<dbReference type="AlphaFoldDB" id="A0A0H3ZQG4"/>
<accession>A0A0H3ZQG4</accession>
<sequence length="144" mass="16160">MELTKPIADYVPDFRVCLEEFDEATYPDETVTTALTRTKKWIGSAWGDYLSPPKESWARDGWFARAAHLLLVSREIFDAVANGDIPSPLRGIDATTIADESITFGSQIMLKLTPWNEQLNATSYGTDFLEMRATIEQKSTYMAG</sequence>
<evidence type="ECO:0000313" key="1">
    <source>
        <dbReference type="EMBL" id="AKN36667.1"/>
    </source>
</evidence>
<dbReference type="EMBL" id="KP795504">
    <property type="protein sequence ID" value="AKN36667.1"/>
    <property type="molecule type" value="Genomic_DNA"/>
</dbReference>
<protein>
    <submittedName>
        <fullName evidence="1">Uncharacterized protein</fullName>
    </submittedName>
</protein>
<name>A0A0H3ZQG4_9VIBR</name>
<proteinExistence type="predicted"/>
<reference evidence="1" key="1">
    <citation type="journal article" date="2015" name="MBio">
        <title>Eco-Evolutionary Dynamics of Episomes among Ecologically Cohesive Bacterial Populations.</title>
        <authorList>
            <person name="Xue H."/>
            <person name="Cordero O.X."/>
            <person name="Camas F.M."/>
            <person name="Trimble W."/>
            <person name="Meyer F."/>
            <person name="Guglielmini J."/>
            <person name="Rocha E.P."/>
            <person name="Polz M.F."/>
        </authorList>
    </citation>
    <scope>NUCLEOTIDE SEQUENCE</scope>
    <source>
        <strain evidence="1">FF_482</strain>
    </source>
</reference>
<organism evidence="1">
    <name type="scientific">Vibrio sp. FF_482</name>
    <dbReference type="NCBI Taxonomy" id="1652836"/>
    <lineage>
        <taxon>Bacteria</taxon>
        <taxon>Pseudomonadati</taxon>
        <taxon>Pseudomonadota</taxon>
        <taxon>Gammaproteobacteria</taxon>
        <taxon>Vibrionales</taxon>
        <taxon>Vibrionaceae</taxon>
        <taxon>Vibrio</taxon>
    </lineage>
</organism>